<dbReference type="Proteomes" id="UP001177003">
    <property type="component" value="Chromosome 0"/>
</dbReference>
<name>A0AA35UUV7_LACSI</name>
<evidence type="ECO:0000313" key="2">
    <source>
        <dbReference type="EMBL" id="CAI9264844.1"/>
    </source>
</evidence>
<protein>
    <submittedName>
        <fullName evidence="2">Uncharacterized protein</fullName>
    </submittedName>
</protein>
<proteinExistence type="predicted"/>
<sequence length="131" mass="16044">MDLWFPNDFDHINDMYEDETASIDDKFLSRDDEICSIDDDNRLIENVDMMDHRHEREFTFAENISKRMQIPGMLFFILIVGKIFSNTLRPHLVRRTEWKRREVYFFKECLTYLEQELIETLTKFKETIHKK</sequence>
<feature type="transmembrane region" description="Helical" evidence="1">
    <location>
        <begin position="68"/>
        <end position="85"/>
    </location>
</feature>
<evidence type="ECO:0000256" key="1">
    <source>
        <dbReference type="SAM" id="Phobius"/>
    </source>
</evidence>
<accession>A0AA35UUV7</accession>
<gene>
    <name evidence="2" type="ORF">LSALG_LOCUS5478</name>
</gene>
<keyword evidence="1" id="KW-1133">Transmembrane helix</keyword>
<dbReference type="EMBL" id="OX465086">
    <property type="protein sequence ID" value="CAI9264844.1"/>
    <property type="molecule type" value="Genomic_DNA"/>
</dbReference>
<organism evidence="2 3">
    <name type="scientific">Lactuca saligna</name>
    <name type="common">Willowleaf lettuce</name>
    <dbReference type="NCBI Taxonomy" id="75948"/>
    <lineage>
        <taxon>Eukaryota</taxon>
        <taxon>Viridiplantae</taxon>
        <taxon>Streptophyta</taxon>
        <taxon>Embryophyta</taxon>
        <taxon>Tracheophyta</taxon>
        <taxon>Spermatophyta</taxon>
        <taxon>Magnoliopsida</taxon>
        <taxon>eudicotyledons</taxon>
        <taxon>Gunneridae</taxon>
        <taxon>Pentapetalae</taxon>
        <taxon>asterids</taxon>
        <taxon>campanulids</taxon>
        <taxon>Asterales</taxon>
        <taxon>Asteraceae</taxon>
        <taxon>Cichorioideae</taxon>
        <taxon>Cichorieae</taxon>
        <taxon>Lactucinae</taxon>
        <taxon>Lactuca</taxon>
    </lineage>
</organism>
<keyword evidence="1" id="KW-0472">Membrane</keyword>
<reference evidence="2" key="1">
    <citation type="submission" date="2023-04" db="EMBL/GenBank/DDBJ databases">
        <authorList>
            <person name="Vijverberg K."/>
            <person name="Xiong W."/>
            <person name="Schranz E."/>
        </authorList>
    </citation>
    <scope>NUCLEOTIDE SEQUENCE</scope>
</reference>
<keyword evidence="3" id="KW-1185">Reference proteome</keyword>
<keyword evidence="1" id="KW-0812">Transmembrane</keyword>
<evidence type="ECO:0000313" key="3">
    <source>
        <dbReference type="Proteomes" id="UP001177003"/>
    </source>
</evidence>
<dbReference type="AlphaFoldDB" id="A0AA35UUV7"/>